<keyword evidence="1" id="KW-0503">Monooxygenase</keyword>
<dbReference type="Proteomes" id="UP000199029">
    <property type="component" value="Unassembled WGS sequence"/>
</dbReference>
<dbReference type="RefSeq" id="WP_092668847.1">
    <property type="nucleotide sequence ID" value="NZ_FOXS01000001.1"/>
</dbReference>
<accession>A0A1I5TVU5</accession>
<keyword evidence="2" id="KW-1185">Reference proteome</keyword>
<protein>
    <submittedName>
        <fullName evidence="1">Spheroidene monooxygenase</fullName>
    </submittedName>
</protein>
<dbReference type="OrthoDB" id="1122317at2"/>
<organism evidence="1 2">
    <name type="scientific">Hymenobacter arizonensis</name>
    <name type="common">Siccationidurans arizonensis</name>
    <dbReference type="NCBI Taxonomy" id="1227077"/>
    <lineage>
        <taxon>Bacteria</taxon>
        <taxon>Pseudomonadati</taxon>
        <taxon>Bacteroidota</taxon>
        <taxon>Cytophagia</taxon>
        <taxon>Cytophagales</taxon>
        <taxon>Hymenobacteraceae</taxon>
        <taxon>Hymenobacter</taxon>
    </lineage>
</organism>
<keyword evidence="1" id="KW-0560">Oxidoreductase</keyword>
<proteinExistence type="predicted"/>
<dbReference type="EMBL" id="FOXS01000001">
    <property type="protein sequence ID" value="SFP87200.1"/>
    <property type="molecule type" value="Genomic_DNA"/>
</dbReference>
<dbReference type="AlphaFoldDB" id="A0A1I5TVU5"/>
<dbReference type="CDD" id="cd21650">
    <property type="entry name" value="CrtA-like"/>
    <property type="match status" value="1"/>
</dbReference>
<dbReference type="STRING" id="1227077.SAMN04515668_0628"/>
<sequence length="242" mass="27032">MPHTTLSVFTLKPGNRRWGLAQMGTSPPTLQRVPGLQFYKLMGSGANNGFGFWPNLDRYGFVSVWDDAAAAASFFDQHPLWATYQERSAEMWSVDLAPLKAQGLWDGKTPFDYPPAQLQVDTGPMAVLTRASIRLRKTPRFWQFVEPTSAALADAVGVRAAIGLGELPLVRQATFSVWESAQAMQTYAYRDVRHREVIKLTRSEKWYGEELFARFQVVGSRGTLNGQDPLAGLLLPRPAQSR</sequence>
<evidence type="ECO:0000313" key="1">
    <source>
        <dbReference type="EMBL" id="SFP87200.1"/>
    </source>
</evidence>
<evidence type="ECO:0000313" key="2">
    <source>
        <dbReference type="Proteomes" id="UP000199029"/>
    </source>
</evidence>
<gene>
    <name evidence="1" type="ORF">SAMN04515668_0628</name>
</gene>
<name>A0A1I5TVU5_HYMAR</name>
<reference evidence="2" key="1">
    <citation type="submission" date="2016-10" db="EMBL/GenBank/DDBJ databases">
        <authorList>
            <person name="Varghese N."/>
            <person name="Submissions S."/>
        </authorList>
    </citation>
    <scope>NUCLEOTIDE SEQUENCE [LARGE SCALE GENOMIC DNA]</scope>
    <source>
        <strain evidence="2">OR362-8,ATCC BAA-1266,JCM 13504</strain>
    </source>
</reference>
<dbReference type="InterPro" id="IPR049574">
    <property type="entry name" value="CrtA-like"/>
</dbReference>
<dbReference type="GO" id="GO:0004497">
    <property type="term" value="F:monooxygenase activity"/>
    <property type="evidence" value="ECO:0007669"/>
    <property type="project" value="UniProtKB-KW"/>
</dbReference>